<evidence type="ECO:0000313" key="1">
    <source>
        <dbReference type="EMBL" id="KAF6142075.1"/>
    </source>
</evidence>
<name>A0A7J7LHG3_9MAGN</name>
<accession>A0A7J7LHG3</accession>
<keyword evidence="2" id="KW-1185">Reference proteome</keyword>
<proteinExistence type="predicted"/>
<organism evidence="1 2">
    <name type="scientific">Kingdonia uniflora</name>
    <dbReference type="NCBI Taxonomy" id="39325"/>
    <lineage>
        <taxon>Eukaryota</taxon>
        <taxon>Viridiplantae</taxon>
        <taxon>Streptophyta</taxon>
        <taxon>Embryophyta</taxon>
        <taxon>Tracheophyta</taxon>
        <taxon>Spermatophyta</taxon>
        <taxon>Magnoliopsida</taxon>
        <taxon>Ranunculales</taxon>
        <taxon>Circaeasteraceae</taxon>
        <taxon>Kingdonia</taxon>
    </lineage>
</organism>
<dbReference type="AlphaFoldDB" id="A0A7J7LHG3"/>
<gene>
    <name evidence="1" type="ORF">GIB67_001272</name>
</gene>
<dbReference type="EMBL" id="JACGCM010002282">
    <property type="protein sequence ID" value="KAF6142075.1"/>
    <property type="molecule type" value="Genomic_DNA"/>
</dbReference>
<comment type="caution">
    <text evidence="1">The sequence shown here is derived from an EMBL/GenBank/DDBJ whole genome shotgun (WGS) entry which is preliminary data.</text>
</comment>
<reference evidence="1 2" key="1">
    <citation type="journal article" date="2020" name="IScience">
        <title>Genome Sequencing of the Endangered Kingdonia uniflora (Circaeasteraceae, Ranunculales) Reveals Potential Mechanisms of Evolutionary Specialization.</title>
        <authorList>
            <person name="Sun Y."/>
            <person name="Deng T."/>
            <person name="Zhang A."/>
            <person name="Moore M.J."/>
            <person name="Landis J.B."/>
            <person name="Lin N."/>
            <person name="Zhang H."/>
            <person name="Zhang X."/>
            <person name="Huang J."/>
            <person name="Zhang X."/>
            <person name="Sun H."/>
            <person name="Wang H."/>
        </authorList>
    </citation>
    <scope>NUCLEOTIDE SEQUENCE [LARGE SCALE GENOMIC DNA]</scope>
    <source>
        <strain evidence="1">TB1705</strain>
        <tissue evidence="1">Leaf</tissue>
    </source>
</reference>
<protein>
    <submittedName>
        <fullName evidence="1">Uncharacterized protein</fullName>
    </submittedName>
</protein>
<dbReference type="Proteomes" id="UP000541444">
    <property type="component" value="Unassembled WGS sequence"/>
</dbReference>
<sequence length="214" mass="23864">MQVFNRTQQFELAVAAVNSLGAYYANNRRTVARTVSITNFVVPMRRDEAIGFSVIIVVVDLDSRTGEQYGIVVADQESRKAKFKFELHELFDVECYAEDRCQSRTAAVEPSTGIITRIGEAVDVELMRPEHLLQSAVDLNIDGVTISLNLSLLLFGDDDDNDVCDNLKFHLDSERERGFVCSAPLEDCDIGSALAWFCRMVAPAVPSVRTICMF</sequence>
<evidence type="ECO:0000313" key="2">
    <source>
        <dbReference type="Proteomes" id="UP000541444"/>
    </source>
</evidence>